<name>A0ABP0X114_9BRYO</name>
<protein>
    <submittedName>
        <fullName evidence="1">Uncharacterized protein</fullName>
    </submittedName>
</protein>
<dbReference type="EMBL" id="OZ020100">
    <property type="protein sequence ID" value="CAK9272752.1"/>
    <property type="molecule type" value="Genomic_DNA"/>
</dbReference>
<proteinExistence type="predicted"/>
<reference evidence="1" key="1">
    <citation type="submission" date="2024-02" db="EMBL/GenBank/DDBJ databases">
        <authorList>
            <consortium name="ELIXIR-Norway"/>
            <consortium name="Elixir Norway"/>
        </authorList>
    </citation>
    <scope>NUCLEOTIDE SEQUENCE</scope>
</reference>
<dbReference type="Proteomes" id="UP001497444">
    <property type="component" value="Chromosome 5"/>
</dbReference>
<evidence type="ECO:0000313" key="2">
    <source>
        <dbReference type="Proteomes" id="UP001497444"/>
    </source>
</evidence>
<gene>
    <name evidence="1" type="ORF">CSSPJE1EN1_LOCUS18230</name>
</gene>
<accession>A0ABP0X114</accession>
<organism evidence="1 2">
    <name type="scientific">Sphagnum jensenii</name>
    <dbReference type="NCBI Taxonomy" id="128206"/>
    <lineage>
        <taxon>Eukaryota</taxon>
        <taxon>Viridiplantae</taxon>
        <taxon>Streptophyta</taxon>
        <taxon>Embryophyta</taxon>
        <taxon>Bryophyta</taxon>
        <taxon>Sphagnophytina</taxon>
        <taxon>Sphagnopsida</taxon>
        <taxon>Sphagnales</taxon>
        <taxon>Sphagnaceae</taxon>
        <taxon>Sphagnum</taxon>
    </lineage>
</organism>
<evidence type="ECO:0000313" key="1">
    <source>
        <dbReference type="EMBL" id="CAK9272752.1"/>
    </source>
</evidence>
<sequence>MMAGKVTFVNKSNTGQSFKLNLFGSAKNCVKVSNLLAVFKASVVVMADGSLMEADDDGLSVDTFKPGSTHIITIVPAQGQEPTQHAVQPAVQEALDILPVQCWGISNGDICRDSTVNLTALREKHKPYKRARKAGPLIPIHNTARLEMEEPSSSDVGTVQVAHYSPVQQPAHTGEIVAFQEAPSGSALLKVASPTSNKESDDDAVDDADDDVAGSTLYIDNGKASRGHIKCVKCGHNKNPSAKLLCGHCGAYLREQTRARVAQRWEMLKEKANREGRLEDKAWQKRKKGAFDKLSEITMLDLENTYFALFIARRNRDGDKFSFDGWYSEGAGHEFVTTADVEAIWKSFVKKHHKRNVCVVHGCGEGVEDHEAAS</sequence>
<keyword evidence="2" id="KW-1185">Reference proteome</keyword>